<dbReference type="EMBL" id="HBGH01014971">
    <property type="protein sequence ID" value="CAD9236256.1"/>
    <property type="molecule type" value="Transcribed_RNA"/>
</dbReference>
<dbReference type="GO" id="GO:0046872">
    <property type="term" value="F:metal ion binding"/>
    <property type="evidence" value="ECO:0007669"/>
    <property type="project" value="InterPro"/>
</dbReference>
<dbReference type="PANTHER" id="PTHR43585">
    <property type="entry name" value="FUMIPYRROLE BIOSYNTHESIS PROTEIN C"/>
    <property type="match status" value="1"/>
</dbReference>
<dbReference type="Gene3D" id="3.40.50.20">
    <property type="match status" value="1"/>
</dbReference>
<dbReference type="InterPro" id="IPR052032">
    <property type="entry name" value="ATP-dep_AA_Ligase"/>
</dbReference>
<evidence type="ECO:0000256" key="4">
    <source>
        <dbReference type="PROSITE-ProRule" id="PRU00409"/>
    </source>
</evidence>
<evidence type="ECO:0000313" key="6">
    <source>
        <dbReference type="EMBL" id="CAD9236256.1"/>
    </source>
</evidence>
<dbReference type="PANTHER" id="PTHR43585:SF2">
    <property type="entry name" value="ATP-GRASP ENZYME FSQD"/>
    <property type="match status" value="1"/>
</dbReference>
<reference evidence="6" key="1">
    <citation type="submission" date="2021-01" db="EMBL/GenBank/DDBJ databases">
        <authorList>
            <person name="Corre E."/>
            <person name="Pelletier E."/>
            <person name="Niang G."/>
            <person name="Scheremetjew M."/>
            <person name="Finn R."/>
            <person name="Kale V."/>
            <person name="Holt S."/>
            <person name="Cochrane G."/>
            <person name="Meng A."/>
            <person name="Brown T."/>
            <person name="Cohen L."/>
        </authorList>
    </citation>
    <scope>NUCLEOTIDE SEQUENCE</scope>
    <source>
        <strain evidence="6">SAG 36.94</strain>
    </source>
</reference>
<evidence type="ECO:0000259" key="5">
    <source>
        <dbReference type="PROSITE" id="PS50975"/>
    </source>
</evidence>
<evidence type="ECO:0000256" key="1">
    <source>
        <dbReference type="ARBA" id="ARBA00022598"/>
    </source>
</evidence>
<dbReference type="GO" id="GO:0005524">
    <property type="term" value="F:ATP binding"/>
    <property type="evidence" value="ECO:0007669"/>
    <property type="project" value="UniProtKB-UniRule"/>
</dbReference>
<gene>
    <name evidence="6" type="ORF">CCAE0312_LOCUS8349</name>
</gene>
<dbReference type="Pfam" id="PF18130">
    <property type="entry name" value="ATPgrasp_N"/>
    <property type="match status" value="1"/>
</dbReference>
<organism evidence="6">
    <name type="scientific">Compsopogon caeruleus</name>
    <dbReference type="NCBI Taxonomy" id="31354"/>
    <lineage>
        <taxon>Eukaryota</taxon>
        <taxon>Rhodophyta</taxon>
        <taxon>Compsopogonophyceae</taxon>
        <taxon>Compsopogonales</taxon>
        <taxon>Compsopogonaceae</taxon>
        <taxon>Compsopogon</taxon>
    </lineage>
</organism>
<feature type="domain" description="ATP-grasp" evidence="5">
    <location>
        <begin position="223"/>
        <end position="424"/>
    </location>
</feature>
<dbReference type="InterPro" id="IPR041472">
    <property type="entry name" value="BL00235/CARNS1_N"/>
</dbReference>
<evidence type="ECO:0000256" key="2">
    <source>
        <dbReference type="ARBA" id="ARBA00022741"/>
    </source>
</evidence>
<keyword evidence="2 4" id="KW-0547">Nucleotide-binding</keyword>
<sequence>MASYSSTPVDFLLDKRYRPGLQRERVPLLDELETDENEVSVGSLRASNFMRRSSLIPCDSPVIEQFREGFSASLMSPVFKSLNRIRPELLRVSSTQAQELRRKLVRGANVLIIMGGYSGKQFIYEKLQELGILVTILDGPNSPWKIAHQEKVIHDFIELDLTDWDTVFERAMEAVVAVETTFDAVSTYFEDAVPLAARIASALGLEVNRVESCDQARNKHTTRRMMRDAGLPCPKFVEIEHRDDLEQGIAEVGFPAILKPIFGAASMGVMRVNDEKEVYAAYDKVMKFFSHNEDPLWQQGKEMILEEYYDGDEFDIDILLSDGVVVYAKISDNWKCFEPYFQETGTICPSAYPPAKQQELIKLSIDTTLMLGFRWGAFHVECRYTSRGPRLIEVNARMGGMSVRDANLLAWGVDLVEEHIFSALKIFSRPVIPEKPLLFFAETGINAPYSGVVNSSDWLECIRSDPRVRMIVYCKKKGEKVTGPKNGMPDWLAEVRATSEHNIQDVLEFLSKTVRGLAVPVTPNNPDDVCDFMFPDDAHPFVPVLE</sequence>
<protein>
    <recommendedName>
        <fullName evidence="5">ATP-grasp domain-containing protein</fullName>
    </recommendedName>
</protein>
<keyword evidence="3 4" id="KW-0067">ATP-binding</keyword>
<dbReference type="InterPro" id="IPR011761">
    <property type="entry name" value="ATP-grasp"/>
</dbReference>
<dbReference type="GO" id="GO:0016874">
    <property type="term" value="F:ligase activity"/>
    <property type="evidence" value="ECO:0007669"/>
    <property type="project" value="UniProtKB-KW"/>
</dbReference>
<evidence type="ECO:0000256" key="3">
    <source>
        <dbReference type="ARBA" id="ARBA00022840"/>
    </source>
</evidence>
<dbReference type="Pfam" id="PF13535">
    <property type="entry name" value="ATP-grasp_4"/>
    <property type="match status" value="1"/>
</dbReference>
<accession>A0A7S1TGQ0</accession>
<proteinExistence type="predicted"/>
<dbReference type="AlphaFoldDB" id="A0A7S1TGQ0"/>
<dbReference type="PROSITE" id="PS50975">
    <property type="entry name" value="ATP_GRASP"/>
    <property type="match status" value="1"/>
</dbReference>
<name>A0A7S1TGQ0_9RHOD</name>
<keyword evidence="1" id="KW-0436">Ligase</keyword>
<dbReference type="Gene3D" id="3.30.470.20">
    <property type="entry name" value="ATP-grasp fold, B domain"/>
    <property type="match status" value="1"/>
</dbReference>
<dbReference type="SUPFAM" id="SSF56059">
    <property type="entry name" value="Glutathione synthetase ATP-binding domain-like"/>
    <property type="match status" value="1"/>
</dbReference>